<keyword evidence="5" id="KW-0418">Kinase</keyword>
<feature type="compositionally biased region" description="Polar residues" evidence="10">
    <location>
        <begin position="762"/>
        <end position="786"/>
    </location>
</feature>
<feature type="compositionally biased region" description="Polar residues" evidence="10">
    <location>
        <begin position="433"/>
        <end position="463"/>
    </location>
</feature>
<dbReference type="PANTHER" id="PTHR47634:SF9">
    <property type="entry name" value="PROTEIN KINASE DOMAIN-CONTAINING PROTEIN-RELATED"/>
    <property type="match status" value="1"/>
</dbReference>
<feature type="region of interest" description="Disordered" evidence="10">
    <location>
        <begin position="403"/>
        <end position="477"/>
    </location>
</feature>
<keyword evidence="13" id="KW-1185">Reference proteome</keyword>
<evidence type="ECO:0000256" key="9">
    <source>
        <dbReference type="PROSITE-ProRule" id="PRU10141"/>
    </source>
</evidence>
<evidence type="ECO:0000256" key="4">
    <source>
        <dbReference type="ARBA" id="ARBA00022741"/>
    </source>
</evidence>
<protein>
    <recommendedName>
        <fullName evidence="1">non-specific serine/threonine protein kinase</fullName>
        <ecNumber evidence="1">2.7.11.1</ecNumber>
    </recommendedName>
</protein>
<dbReference type="PROSITE" id="PS00108">
    <property type="entry name" value="PROTEIN_KINASE_ST"/>
    <property type="match status" value="1"/>
</dbReference>
<reference evidence="12 13" key="1">
    <citation type="journal article" date="2014" name="Genome Announc.">
        <title>Genome sequence of the basidiomycetous fungus Pseudozyma aphidis DSM70725, an efficient producer of biosurfactant mannosylerythritol lipids.</title>
        <authorList>
            <person name="Lorenz S."/>
            <person name="Guenther M."/>
            <person name="Grumaz C."/>
            <person name="Rupp S."/>
            <person name="Zibek S."/>
            <person name="Sohn K."/>
        </authorList>
    </citation>
    <scope>NUCLEOTIDE SEQUENCE [LARGE SCALE GENOMIC DNA]</scope>
    <source>
        <strain evidence="13">ATCC 32657 / CBS 517.83 / DSM 70725 / JCM 10318 / NBRC 10182 / NRRL Y-7954 / St-0401</strain>
    </source>
</reference>
<dbReference type="GO" id="GO:0004674">
    <property type="term" value="F:protein serine/threonine kinase activity"/>
    <property type="evidence" value="ECO:0007669"/>
    <property type="project" value="UniProtKB-KW"/>
</dbReference>
<dbReference type="InterPro" id="IPR051334">
    <property type="entry name" value="SRPK"/>
</dbReference>
<feature type="region of interest" description="Disordered" evidence="10">
    <location>
        <begin position="1153"/>
        <end position="1220"/>
    </location>
</feature>
<feature type="region of interest" description="Disordered" evidence="10">
    <location>
        <begin position="658"/>
        <end position="697"/>
    </location>
</feature>
<accession>W3VR46</accession>
<feature type="compositionally biased region" description="Polar residues" evidence="10">
    <location>
        <begin position="1177"/>
        <end position="1208"/>
    </location>
</feature>
<feature type="compositionally biased region" description="Low complexity" evidence="10">
    <location>
        <begin position="723"/>
        <end position="734"/>
    </location>
</feature>
<evidence type="ECO:0000256" key="1">
    <source>
        <dbReference type="ARBA" id="ARBA00012513"/>
    </source>
</evidence>
<feature type="domain" description="Protein kinase" evidence="11">
    <location>
        <begin position="496"/>
        <end position="1035"/>
    </location>
</feature>
<comment type="catalytic activity">
    <reaction evidence="8">
        <text>L-seryl-[protein] + ATP = O-phospho-L-seryl-[protein] + ADP + H(+)</text>
        <dbReference type="Rhea" id="RHEA:17989"/>
        <dbReference type="Rhea" id="RHEA-COMP:9863"/>
        <dbReference type="Rhea" id="RHEA-COMP:11604"/>
        <dbReference type="ChEBI" id="CHEBI:15378"/>
        <dbReference type="ChEBI" id="CHEBI:29999"/>
        <dbReference type="ChEBI" id="CHEBI:30616"/>
        <dbReference type="ChEBI" id="CHEBI:83421"/>
        <dbReference type="ChEBI" id="CHEBI:456216"/>
        <dbReference type="EC" id="2.7.11.1"/>
    </reaction>
</comment>
<dbReference type="AlphaFoldDB" id="W3VR46"/>
<dbReference type="PROSITE" id="PS50011">
    <property type="entry name" value="PROTEIN_KINASE_DOM"/>
    <property type="match status" value="1"/>
</dbReference>
<feature type="compositionally biased region" description="Basic and acidic residues" evidence="10">
    <location>
        <begin position="834"/>
        <end position="846"/>
    </location>
</feature>
<feature type="compositionally biased region" description="Low complexity" evidence="10">
    <location>
        <begin position="800"/>
        <end position="833"/>
    </location>
</feature>
<dbReference type="SMART" id="SM00220">
    <property type="entry name" value="S_TKc"/>
    <property type="match status" value="1"/>
</dbReference>
<organism evidence="12 13">
    <name type="scientific">Moesziomyces aphidis</name>
    <name type="common">Pseudozyma aphidis</name>
    <dbReference type="NCBI Taxonomy" id="84754"/>
    <lineage>
        <taxon>Eukaryota</taxon>
        <taxon>Fungi</taxon>
        <taxon>Dikarya</taxon>
        <taxon>Basidiomycota</taxon>
        <taxon>Ustilaginomycotina</taxon>
        <taxon>Ustilaginomycetes</taxon>
        <taxon>Ustilaginales</taxon>
        <taxon>Ustilaginaceae</taxon>
        <taxon>Moesziomyces</taxon>
    </lineage>
</organism>
<dbReference type="EMBL" id="AWNI01000007">
    <property type="protein sequence ID" value="ETS64133.1"/>
    <property type="molecule type" value="Genomic_DNA"/>
</dbReference>
<dbReference type="GO" id="GO:0005737">
    <property type="term" value="C:cytoplasm"/>
    <property type="evidence" value="ECO:0007669"/>
    <property type="project" value="TreeGrafter"/>
</dbReference>
<evidence type="ECO:0000256" key="3">
    <source>
        <dbReference type="ARBA" id="ARBA00022679"/>
    </source>
</evidence>
<gene>
    <name evidence="12" type="ORF">PaG_01368</name>
</gene>
<dbReference type="HOGENOM" id="CLU_000288_81_8_1"/>
<evidence type="ECO:0000256" key="6">
    <source>
        <dbReference type="ARBA" id="ARBA00022840"/>
    </source>
</evidence>
<dbReference type="SUPFAM" id="SSF56112">
    <property type="entry name" value="Protein kinase-like (PK-like)"/>
    <property type="match status" value="1"/>
</dbReference>
<keyword evidence="4 9" id="KW-0547">Nucleotide-binding</keyword>
<evidence type="ECO:0000256" key="7">
    <source>
        <dbReference type="ARBA" id="ARBA00047899"/>
    </source>
</evidence>
<evidence type="ECO:0000313" key="13">
    <source>
        <dbReference type="Proteomes" id="UP000019462"/>
    </source>
</evidence>
<name>W3VR46_MOEAP</name>
<evidence type="ECO:0000256" key="10">
    <source>
        <dbReference type="SAM" id="MobiDB-lite"/>
    </source>
</evidence>
<dbReference type="InterPro" id="IPR008271">
    <property type="entry name" value="Ser/Thr_kinase_AS"/>
</dbReference>
<dbReference type="GO" id="GO:0000245">
    <property type="term" value="P:spliceosomal complex assembly"/>
    <property type="evidence" value="ECO:0007669"/>
    <property type="project" value="TreeGrafter"/>
</dbReference>
<dbReference type="InterPro" id="IPR000719">
    <property type="entry name" value="Prot_kinase_dom"/>
</dbReference>
<evidence type="ECO:0000256" key="5">
    <source>
        <dbReference type="ARBA" id="ARBA00022777"/>
    </source>
</evidence>
<evidence type="ECO:0000256" key="8">
    <source>
        <dbReference type="ARBA" id="ARBA00048679"/>
    </source>
</evidence>
<dbReference type="FunFam" id="1.10.510.10:FF:000409">
    <property type="entry name" value="CMGC/SRPK protein kinase"/>
    <property type="match status" value="1"/>
</dbReference>
<feature type="compositionally biased region" description="Low complexity" evidence="10">
    <location>
        <begin position="685"/>
        <end position="697"/>
    </location>
</feature>
<dbReference type="EC" id="2.7.11.1" evidence="1"/>
<dbReference type="Gene3D" id="3.30.200.20">
    <property type="entry name" value="Phosphorylase Kinase, domain 1"/>
    <property type="match status" value="1"/>
</dbReference>
<proteinExistence type="predicted"/>
<sequence length="1220" mass="129576">MRPATVPHTTGAASDLGLAPTKDRSFLMRLARPSFLARSGQLAQAPTLHTQTPADSARAPALSLSQLRLCCRSLTPPSVPPDAGRDLDRLAPLPISPLNIALPRPRPPPTPLSLPSISSPLPSTPRAFLDHHHLALSAAIATANCTTIVPTIPREAAIRSNTALSLSAASIFASLPTTSFDQRRSLAFSRTSVLPIDRTTPPPPRLMFAAARALFKSGVAPCIVSIGSADDPGQSRSCEPFKLRNLVEAWHASLAQESPPHGLICSRSSMRRRPPGARGFGSRASQSCRAKRPGSADGNCCCCSSCGESARPNTGRGGDGHEAAWQQLRRRPTPSVVLVPHRRRYGHRCSRNAFCLPGLTATYADLEPLCPFDLVDLRLCILDTFSDHGDKAYSNVITSTCTPGPSPVSTPGAMSALPLPMAGGQHHHPPSMPSNSISIAGASQDQHTPGSYGPSSVNASSDMGSVMTEDEEDLEDYGKGGYHPVHVGDTFSDGRYLIVRKLGWGHFSTVWLAKDNKMKRHVALKVVKSAPHYTETALDEIKLLQRLVSANPSHPGRRHCVSLLDHFRHKGPNGSHVCMVFEVLGENLLGLIKRYQHRGVPPHIVKQIAKQVLLGLDYMHQECGIIHTDLKPENVLICIDDVEAVVEAELRSNPAAVPTKLVGVPPSQGRGGTQTPKRDGIFITGSQPLPSPSSSLGSSPMFDKWAFGMSKIDKPSVSDSENGFRSGASSEAAGSKGGSLVTGKEREGSTDVIGHGISQLSTQASSSLPGDSFGSRTTTGVPQQKGPSLLSLGAPRLPQAPAAVASSSAAPLAEAAAEPTDSPSPMSMDSPSPTDRHEPTPMDQEMHPPAPAAGDPNTLPPPPPYDPSSLERITVKIADLGNACWVDHHFTNDIQTRQYRCPEVILGAKWGPSADMWSASCMFFELLTGDYLFDPAAGTKYNKDDDHVAQIIELLGDFPKSLAFAGKYSADIFNRRGELRHIHKLRFWPLISVLQEKYLMPYNEANELSSFLMPMLRLHPEKRSGARELLDHSWIEGIVVQGEIEQAMRQAGIDVDALTAGSPSGMSLPPGLTPSEADALKPVGSVSSSPAPLALNMQGLEDAKRRAAQHQADAAAAVAASQNGALQTTNASNAAPAAMSHSRDPVHALQAEALERSSSSDGAGESHMTIKGLGSEDASNSRSVSTPKLTGQAQAGSSSNREAGSPSPQGLPRPVATTVQ</sequence>
<dbReference type="Gene3D" id="1.10.510.10">
    <property type="entry name" value="Transferase(Phosphotransferase) domain 1"/>
    <property type="match status" value="2"/>
</dbReference>
<dbReference type="GO" id="GO:0050684">
    <property type="term" value="P:regulation of mRNA processing"/>
    <property type="evidence" value="ECO:0007669"/>
    <property type="project" value="TreeGrafter"/>
</dbReference>
<keyword evidence="6 9" id="KW-0067">ATP-binding</keyword>
<dbReference type="Proteomes" id="UP000019462">
    <property type="component" value="Unassembled WGS sequence"/>
</dbReference>
<dbReference type="GO" id="GO:0005524">
    <property type="term" value="F:ATP binding"/>
    <property type="evidence" value="ECO:0007669"/>
    <property type="project" value="UniProtKB-UniRule"/>
</dbReference>
<comment type="catalytic activity">
    <reaction evidence="7">
        <text>L-threonyl-[protein] + ATP = O-phospho-L-threonyl-[protein] + ADP + H(+)</text>
        <dbReference type="Rhea" id="RHEA:46608"/>
        <dbReference type="Rhea" id="RHEA-COMP:11060"/>
        <dbReference type="Rhea" id="RHEA-COMP:11605"/>
        <dbReference type="ChEBI" id="CHEBI:15378"/>
        <dbReference type="ChEBI" id="CHEBI:30013"/>
        <dbReference type="ChEBI" id="CHEBI:30616"/>
        <dbReference type="ChEBI" id="CHEBI:61977"/>
        <dbReference type="ChEBI" id="CHEBI:456216"/>
        <dbReference type="EC" id="2.7.11.1"/>
    </reaction>
</comment>
<feature type="region of interest" description="Disordered" evidence="10">
    <location>
        <begin position="263"/>
        <end position="288"/>
    </location>
</feature>
<evidence type="ECO:0000256" key="2">
    <source>
        <dbReference type="ARBA" id="ARBA00022527"/>
    </source>
</evidence>
<dbReference type="FunFam" id="3.30.200.20:FF:000076">
    <property type="entry name" value="CMGC/SRPK protein kinase"/>
    <property type="match status" value="1"/>
</dbReference>
<dbReference type="GO" id="GO:0005634">
    <property type="term" value="C:nucleus"/>
    <property type="evidence" value="ECO:0007669"/>
    <property type="project" value="TreeGrafter"/>
</dbReference>
<comment type="caution">
    <text evidence="12">The sequence shown here is derived from an EMBL/GenBank/DDBJ whole genome shotgun (WGS) entry which is preliminary data.</text>
</comment>
<feature type="region of interest" description="Disordered" evidence="10">
    <location>
        <begin position="715"/>
        <end position="747"/>
    </location>
</feature>
<feature type="region of interest" description="Disordered" evidence="10">
    <location>
        <begin position="762"/>
        <end position="869"/>
    </location>
</feature>
<dbReference type="FunFam" id="1.10.510.10:FF:000541">
    <property type="entry name" value="CMGC/SRPK protein kinase"/>
    <property type="match status" value="1"/>
</dbReference>
<dbReference type="OrthoDB" id="2649at2759"/>
<evidence type="ECO:0000259" key="11">
    <source>
        <dbReference type="PROSITE" id="PS50011"/>
    </source>
</evidence>
<dbReference type="InterPro" id="IPR017441">
    <property type="entry name" value="Protein_kinase_ATP_BS"/>
</dbReference>
<feature type="binding site" evidence="9">
    <location>
        <position position="525"/>
    </location>
    <ligand>
        <name>ATP</name>
        <dbReference type="ChEBI" id="CHEBI:30616"/>
    </ligand>
</feature>
<dbReference type="PANTHER" id="PTHR47634">
    <property type="entry name" value="PROTEIN KINASE DOMAIN-CONTAINING PROTEIN-RELATED"/>
    <property type="match status" value="1"/>
</dbReference>
<keyword evidence="2" id="KW-0723">Serine/threonine-protein kinase</keyword>
<dbReference type="Pfam" id="PF00069">
    <property type="entry name" value="Pkinase"/>
    <property type="match status" value="2"/>
</dbReference>
<evidence type="ECO:0000313" key="12">
    <source>
        <dbReference type="EMBL" id="ETS64133.1"/>
    </source>
</evidence>
<dbReference type="PROSITE" id="PS00107">
    <property type="entry name" value="PROTEIN_KINASE_ATP"/>
    <property type="match status" value="1"/>
</dbReference>
<dbReference type="InterPro" id="IPR011009">
    <property type="entry name" value="Kinase-like_dom_sf"/>
</dbReference>
<keyword evidence="3" id="KW-0808">Transferase</keyword>